<evidence type="ECO:0000256" key="1">
    <source>
        <dbReference type="SAM" id="MobiDB-lite"/>
    </source>
</evidence>
<dbReference type="EMBL" id="LXQA010777718">
    <property type="protein sequence ID" value="MCI70524.1"/>
    <property type="molecule type" value="Genomic_DNA"/>
</dbReference>
<comment type="caution">
    <text evidence="2">The sequence shown here is derived from an EMBL/GenBank/DDBJ whole genome shotgun (WGS) entry which is preliminary data.</text>
</comment>
<dbReference type="AlphaFoldDB" id="A0A392UCU6"/>
<reference evidence="2 3" key="1">
    <citation type="journal article" date="2018" name="Front. Plant Sci.">
        <title>Red Clover (Trifolium pratense) and Zigzag Clover (T. medium) - A Picture of Genomic Similarities and Differences.</title>
        <authorList>
            <person name="Dluhosova J."/>
            <person name="Istvanek J."/>
            <person name="Nedelnik J."/>
            <person name="Repkova J."/>
        </authorList>
    </citation>
    <scope>NUCLEOTIDE SEQUENCE [LARGE SCALE GENOMIC DNA]</scope>
    <source>
        <strain evidence="3">cv. 10/8</strain>
        <tissue evidence="2">Leaf</tissue>
    </source>
</reference>
<dbReference type="Proteomes" id="UP000265520">
    <property type="component" value="Unassembled WGS sequence"/>
</dbReference>
<evidence type="ECO:0000313" key="2">
    <source>
        <dbReference type="EMBL" id="MCI70524.1"/>
    </source>
</evidence>
<proteinExistence type="predicted"/>
<accession>A0A392UCU6</accession>
<feature type="non-terminal residue" evidence="2">
    <location>
        <position position="1"/>
    </location>
</feature>
<feature type="compositionally biased region" description="Polar residues" evidence="1">
    <location>
        <begin position="45"/>
        <end position="59"/>
    </location>
</feature>
<name>A0A392UCU6_9FABA</name>
<protein>
    <submittedName>
        <fullName evidence="2">Uncharacterized protein</fullName>
    </submittedName>
</protein>
<keyword evidence="3" id="KW-1185">Reference proteome</keyword>
<evidence type="ECO:0000313" key="3">
    <source>
        <dbReference type="Proteomes" id="UP000265520"/>
    </source>
</evidence>
<sequence>KESHTSLIAMMERCLGKSMVADEGSASVVIKTAPEIQGSPEKNNRVGSSGLRSDTLTEF</sequence>
<organism evidence="2 3">
    <name type="scientific">Trifolium medium</name>
    <dbReference type="NCBI Taxonomy" id="97028"/>
    <lineage>
        <taxon>Eukaryota</taxon>
        <taxon>Viridiplantae</taxon>
        <taxon>Streptophyta</taxon>
        <taxon>Embryophyta</taxon>
        <taxon>Tracheophyta</taxon>
        <taxon>Spermatophyta</taxon>
        <taxon>Magnoliopsida</taxon>
        <taxon>eudicotyledons</taxon>
        <taxon>Gunneridae</taxon>
        <taxon>Pentapetalae</taxon>
        <taxon>rosids</taxon>
        <taxon>fabids</taxon>
        <taxon>Fabales</taxon>
        <taxon>Fabaceae</taxon>
        <taxon>Papilionoideae</taxon>
        <taxon>50 kb inversion clade</taxon>
        <taxon>NPAAA clade</taxon>
        <taxon>Hologalegina</taxon>
        <taxon>IRL clade</taxon>
        <taxon>Trifolieae</taxon>
        <taxon>Trifolium</taxon>
    </lineage>
</organism>
<feature type="region of interest" description="Disordered" evidence="1">
    <location>
        <begin position="33"/>
        <end position="59"/>
    </location>
</feature>